<keyword evidence="3" id="KW-1185">Reference proteome</keyword>
<evidence type="ECO:0000256" key="1">
    <source>
        <dbReference type="SAM" id="Coils"/>
    </source>
</evidence>
<keyword evidence="1" id="KW-0175">Coiled coil</keyword>
<protein>
    <submittedName>
        <fullName evidence="2">Uncharacterized protein</fullName>
    </submittedName>
</protein>
<evidence type="ECO:0000313" key="3">
    <source>
        <dbReference type="Proteomes" id="UP000234323"/>
    </source>
</evidence>
<gene>
    <name evidence="2" type="ORF">RhiirA4_460753</name>
</gene>
<dbReference type="Proteomes" id="UP000234323">
    <property type="component" value="Unassembled WGS sequence"/>
</dbReference>
<comment type="caution">
    <text evidence="2">The sequence shown here is derived from an EMBL/GenBank/DDBJ whole genome shotgun (WGS) entry which is preliminary data.</text>
</comment>
<name>A0A2I1GH99_9GLOM</name>
<feature type="coiled-coil region" evidence="1">
    <location>
        <begin position="1"/>
        <end position="28"/>
    </location>
</feature>
<dbReference type="EMBL" id="LLXI01000426">
    <property type="protein sequence ID" value="PKY46003.1"/>
    <property type="molecule type" value="Genomic_DNA"/>
</dbReference>
<dbReference type="AlphaFoldDB" id="A0A2I1GH99"/>
<reference evidence="2 3" key="1">
    <citation type="submission" date="2015-10" db="EMBL/GenBank/DDBJ databases">
        <title>Genome analyses suggest a sexual origin of heterokaryosis in a supposedly ancient asexual fungus.</title>
        <authorList>
            <person name="Ropars J."/>
            <person name="Sedzielewska K."/>
            <person name="Noel J."/>
            <person name="Charron P."/>
            <person name="Farinelli L."/>
            <person name="Marton T."/>
            <person name="Kruger M."/>
            <person name="Pelin A."/>
            <person name="Brachmann A."/>
            <person name="Corradi N."/>
        </authorList>
    </citation>
    <scope>NUCLEOTIDE SEQUENCE [LARGE SCALE GENOMIC DNA]</scope>
    <source>
        <strain evidence="2 3">A4</strain>
    </source>
</reference>
<proteinExistence type="predicted"/>
<organism evidence="2 3">
    <name type="scientific">Rhizophagus irregularis</name>
    <dbReference type="NCBI Taxonomy" id="588596"/>
    <lineage>
        <taxon>Eukaryota</taxon>
        <taxon>Fungi</taxon>
        <taxon>Fungi incertae sedis</taxon>
        <taxon>Mucoromycota</taxon>
        <taxon>Glomeromycotina</taxon>
        <taxon>Glomeromycetes</taxon>
        <taxon>Glomerales</taxon>
        <taxon>Glomeraceae</taxon>
        <taxon>Rhizophagus</taxon>
    </lineage>
</organism>
<evidence type="ECO:0000313" key="2">
    <source>
        <dbReference type="EMBL" id="PKY46003.1"/>
    </source>
</evidence>
<sequence length="83" mass="9558">MQLAEKKNRRALAEVEKLELEMQRIKKLNFGLINKIQDKVGEFNKLNEVLSDRVKIINGKSESSKGKECKQETYCARSGCQRS</sequence>
<accession>A0A2I1GH99</accession>